<gene>
    <name evidence="2" type="ORF">Bcop_0651</name>
</gene>
<name>F3ZSD2_9BACE</name>
<dbReference type="Gene3D" id="1.20.5.340">
    <property type="match status" value="1"/>
</dbReference>
<feature type="coiled-coil region" evidence="1">
    <location>
        <begin position="90"/>
        <end position="173"/>
    </location>
</feature>
<accession>F3ZSD2</accession>
<dbReference type="OrthoDB" id="597123at2"/>
<reference evidence="2 3" key="1">
    <citation type="journal article" date="2011" name="Stand. Genomic Sci.">
        <title>Non-contiguous finished genome sequence of Bacteroides coprosuis type strain (PC139).</title>
        <authorList>
            <person name="Land M."/>
            <person name="Held B."/>
            <person name="Gronow S."/>
            <person name="Abt B."/>
            <person name="Lucas S."/>
            <person name="Del Rio T.G."/>
            <person name="Nolan M."/>
            <person name="Tice H."/>
            <person name="Cheng J.F."/>
            <person name="Pitluck S."/>
            <person name="Liolios K."/>
            <person name="Pagani I."/>
            <person name="Ivanova N."/>
            <person name="Mavromatis K."/>
            <person name="Mikhailova N."/>
            <person name="Pati A."/>
            <person name="Tapia R."/>
            <person name="Han C."/>
            <person name="Goodwin L."/>
            <person name="Chen A."/>
            <person name="Palaniappan K."/>
            <person name="Hauser L."/>
            <person name="Brambilla E.M."/>
            <person name="Rohde M."/>
            <person name="Goker M."/>
            <person name="Detter J.C."/>
            <person name="Woyke T."/>
            <person name="Bristow J."/>
            <person name="Eisen J.A."/>
            <person name="Markowitz V."/>
            <person name="Hugenholtz P."/>
            <person name="Kyrpides N.C."/>
            <person name="Klenk H.P."/>
            <person name="Lapidus A."/>
        </authorList>
    </citation>
    <scope>NUCLEOTIDE SEQUENCE [LARGE SCALE GENOMIC DNA]</scope>
    <source>
        <strain evidence="2 3">DSM 18011</strain>
    </source>
</reference>
<proteinExistence type="predicted"/>
<keyword evidence="3" id="KW-1185">Reference proteome</keyword>
<evidence type="ECO:0008006" key="4">
    <source>
        <dbReference type="Google" id="ProtNLM"/>
    </source>
</evidence>
<sequence length="288" mass="32396">MKKSLFLVLSCVVFLTACDFGGKKKLQAEKDSLALELSQKNNELDEFWGVFNEIQEGFRQINIAEDRVDLQRGSLTEQGATARQKIKEDMEFIAKTMEDNKAQIEKLEAMLQKNKNASANLVNTVASLKKELAEKTNRIGELQTELASKNIRIQELDAAVSNLAADVESLAEANDAKAAAVEKQDRLLNTAWFVFGTKSELKDQKIITGGVFKTREVMTEEFNKDYFTEIDIRTTKTIELYSKSAKLLTTHPDGSFTLDKNSKGEYVLSITNAKDFWSVSKYLVILVK</sequence>
<dbReference type="Proteomes" id="UP000018439">
    <property type="component" value="Chromosome"/>
</dbReference>
<dbReference type="eggNOG" id="COG4372">
    <property type="taxonomic scope" value="Bacteria"/>
</dbReference>
<keyword evidence="1" id="KW-0175">Coiled coil</keyword>
<protein>
    <recommendedName>
        <fullName evidence="4">Lipoprotein</fullName>
    </recommendedName>
</protein>
<evidence type="ECO:0000256" key="1">
    <source>
        <dbReference type="SAM" id="Coils"/>
    </source>
</evidence>
<dbReference type="PROSITE" id="PS51257">
    <property type="entry name" value="PROKAR_LIPOPROTEIN"/>
    <property type="match status" value="1"/>
</dbReference>
<dbReference type="AlphaFoldDB" id="F3ZSD2"/>
<evidence type="ECO:0000313" key="2">
    <source>
        <dbReference type="EMBL" id="EGJ70869.1"/>
    </source>
</evidence>
<dbReference type="STRING" id="679937.Bcop_0651"/>
<evidence type="ECO:0000313" key="3">
    <source>
        <dbReference type="Proteomes" id="UP000018439"/>
    </source>
</evidence>
<organism evidence="2 3">
    <name type="scientific">Bacteroides coprosuis DSM 18011</name>
    <dbReference type="NCBI Taxonomy" id="679937"/>
    <lineage>
        <taxon>Bacteria</taxon>
        <taxon>Pseudomonadati</taxon>
        <taxon>Bacteroidota</taxon>
        <taxon>Bacteroidia</taxon>
        <taxon>Bacteroidales</taxon>
        <taxon>Bacteroidaceae</taxon>
        <taxon>Bacteroides</taxon>
    </lineage>
</organism>
<dbReference type="HOGENOM" id="CLU_959239_0_0_10"/>
<dbReference type="EMBL" id="CM001167">
    <property type="protein sequence ID" value="EGJ70869.1"/>
    <property type="molecule type" value="Genomic_DNA"/>
</dbReference>